<gene>
    <name evidence="2" type="ORF">C472_14592</name>
</gene>
<proteinExistence type="predicted"/>
<organism evidence="2 3">
    <name type="scientific">Halorubrum tebenquichense DSM 14210</name>
    <dbReference type="NCBI Taxonomy" id="1227485"/>
    <lineage>
        <taxon>Archaea</taxon>
        <taxon>Methanobacteriati</taxon>
        <taxon>Methanobacteriota</taxon>
        <taxon>Stenosarchaea group</taxon>
        <taxon>Halobacteria</taxon>
        <taxon>Halobacteriales</taxon>
        <taxon>Haloferacaceae</taxon>
        <taxon>Halorubrum</taxon>
    </lineage>
</organism>
<comment type="caution">
    <text evidence="2">The sequence shown here is derived from an EMBL/GenBank/DDBJ whole genome shotgun (WGS) entry which is preliminary data.</text>
</comment>
<sequence>MEFAHRFRRESPEEIAVALDETGIEPAAVHADLPAIEDSLAGKTDLLERCATVGCDRLVVAHPDSAHFQTRESVRTLVERLNDAATALNDRGLELGLHNDRRWLYPLLPGSVETLIEATSIPDGAVDYIQEAGRRLRAKNTGGVARRTPLWQLIAETDAAIWFELEVAELHAGGVAPSEALSLLGRRVEMIHLRDVAPGSGLDDHESVPHGDGVVDMERILEIADDTDVEWVVYENELDTPPEEKIDDGRRFFDRMLGEQSTTTEPVHRKSIS</sequence>
<reference evidence="2 3" key="1">
    <citation type="journal article" date="2014" name="PLoS Genet.">
        <title>Phylogenetically driven sequencing of extremely halophilic archaea reveals strategies for static and dynamic osmo-response.</title>
        <authorList>
            <person name="Becker E.A."/>
            <person name="Seitzer P.M."/>
            <person name="Tritt A."/>
            <person name="Larsen D."/>
            <person name="Krusor M."/>
            <person name="Yao A.I."/>
            <person name="Wu D."/>
            <person name="Madern D."/>
            <person name="Eisen J.A."/>
            <person name="Darling A.E."/>
            <person name="Facciotti M.T."/>
        </authorList>
    </citation>
    <scope>NUCLEOTIDE SEQUENCE [LARGE SCALE GENOMIC DNA]</scope>
    <source>
        <strain evidence="2 3">DSM 14210</strain>
    </source>
</reference>
<dbReference type="PANTHER" id="PTHR12110:SF41">
    <property type="entry name" value="INOSOSE DEHYDRATASE"/>
    <property type="match status" value="1"/>
</dbReference>
<dbReference type="InterPro" id="IPR050312">
    <property type="entry name" value="IolE/XylAMocC-like"/>
</dbReference>
<dbReference type="GO" id="GO:0016853">
    <property type="term" value="F:isomerase activity"/>
    <property type="evidence" value="ECO:0007669"/>
    <property type="project" value="UniProtKB-KW"/>
</dbReference>
<keyword evidence="2" id="KW-0413">Isomerase</keyword>
<dbReference type="EMBL" id="AOJD01000077">
    <property type="protein sequence ID" value="ELZ33149.1"/>
    <property type="molecule type" value="Genomic_DNA"/>
</dbReference>
<dbReference type="Gene3D" id="3.20.20.150">
    <property type="entry name" value="Divalent-metal-dependent TIM barrel enzymes"/>
    <property type="match status" value="1"/>
</dbReference>
<keyword evidence="3" id="KW-1185">Reference proteome</keyword>
<dbReference type="Pfam" id="PF01261">
    <property type="entry name" value="AP_endonuc_2"/>
    <property type="match status" value="1"/>
</dbReference>
<accession>M0DG62</accession>
<evidence type="ECO:0000313" key="3">
    <source>
        <dbReference type="Proteomes" id="UP000011523"/>
    </source>
</evidence>
<evidence type="ECO:0000313" key="2">
    <source>
        <dbReference type="EMBL" id="ELZ33149.1"/>
    </source>
</evidence>
<feature type="domain" description="Xylose isomerase-like TIM barrel" evidence="1">
    <location>
        <begin position="3"/>
        <end position="255"/>
    </location>
</feature>
<dbReference type="PATRIC" id="fig|1227485.3.peg.2867"/>
<dbReference type="Proteomes" id="UP000011523">
    <property type="component" value="Unassembled WGS sequence"/>
</dbReference>
<dbReference type="InterPro" id="IPR036237">
    <property type="entry name" value="Xyl_isomerase-like_sf"/>
</dbReference>
<name>M0DG62_9EURY</name>
<dbReference type="AlphaFoldDB" id="M0DG62"/>
<dbReference type="PANTHER" id="PTHR12110">
    <property type="entry name" value="HYDROXYPYRUVATE ISOMERASE"/>
    <property type="match status" value="1"/>
</dbReference>
<dbReference type="SUPFAM" id="SSF51658">
    <property type="entry name" value="Xylose isomerase-like"/>
    <property type="match status" value="1"/>
</dbReference>
<evidence type="ECO:0000259" key="1">
    <source>
        <dbReference type="Pfam" id="PF01261"/>
    </source>
</evidence>
<protein>
    <submittedName>
        <fullName evidence="2">Sugar phosphate isomerase/epimerase</fullName>
    </submittedName>
</protein>
<dbReference type="InterPro" id="IPR013022">
    <property type="entry name" value="Xyl_isomerase-like_TIM-brl"/>
</dbReference>